<dbReference type="PANTHER" id="PTHR12027:SF70">
    <property type="entry name" value="PROTEIN WNT-16"/>
    <property type="match status" value="1"/>
</dbReference>
<keyword evidence="8" id="KW-0449">Lipoprotein</keyword>
<comment type="function">
    <text evidence="9">Ligand for members of the frizzled family of seven transmembrane receptors.</text>
</comment>
<keyword evidence="3 9" id="KW-0217">Developmental protein</keyword>
<evidence type="ECO:0000313" key="11">
    <source>
        <dbReference type="Proteomes" id="UP001066276"/>
    </source>
</evidence>
<dbReference type="InterPro" id="IPR018161">
    <property type="entry name" value="Wnt_CS"/>
</dbReference>
<dbReference type="Pfam" id="PF00110">
    <property type="entry name" value="wnt"/>
    <property type="match status" value="1"/>
</dbReference>
<dbReference type="GO" id="GO:0005109">
    <property type="term" value="F:frizzled binding"/>
    <property type="evidence" value="ECO:0007669"/>
    <property type="project" value="TreeGrafter"/>
</dbReference>
<dbReference type="PANTHER" id="PTHR12027">
    <property type="entry name" value="WNT RELATED"/>
    <property type="match status" value="1"/>
</dbReference>
<dbReference type="Proteomes" id="UP001066276">
    <property type="component" value="Chromosome 4_2"/>
</dbReference>
<dbReference type="EMBL" id="JANPWB010000008">
    <property type="protein sequence ID" value="KAJ1161276.1"/>
    <property type="molecule type" value="Genomic_DNA"/>
</dbReference>
<keyword evidence="5" id="KW-0272">Extracellular matrix</keyword>
<name>A0AAV7SBR9_PLEWA</name>
<dbReference type="Gene3D" id="3.30.2460.20">
    <property type="match status" value="1"/>
</dbReference>
<keyword evidence="4" id="KW-0964">Secreted</keyword>
<dbReference type="PROSITE" id="PS00246">
    <property type="entry name" value="WNT1"/>
    <property type="match status" value="1"/>
</dbReference>
<proteinExistence type="inferred from homology"/>
<dbReference type="GO" id="GO:0060070">
    <property type="term" value="P:canonical Wnt signaling pathway"/>
    <property type="evidence" value="ECO:0007669"/>
    <property type="project" value="TreeGrafter"/>
</dbReference>
<dbReference type="PRINTS" id="PR01895">
    <property type="entry name" value="WNT16PROTEIN"/>
</dbReference>
<evidence type="ECO:0000256" key="7">
    <source>
        <dbReference type="ARBA" id="ARBA00023157"/>
    </source>
</evidence>
<reference evidence="10" key="1">
    <citation type="journal article" date="2022" name="bioRxiv">
        <title>Sequencing and chromosome-scale assembly of the giantPleurodeles waltlgenome.</title>
        <authorList>
            <person name="Brown T."/>
            <person name="Elewa A."/>
            <person name="Iarovenko S."/>
            <person name="Subramanian E."/>
            <person name="Araus A.J."/>
            <person name="Petzold A."/>
            <person name="Susuki M."/>
            <person name="Suzuki K.-i.T."/>
            <person name="Hayashi T."/>
            <person name="Toyoda A."/>
            <person name="Oliveira C."/>
            <person name="Osipova E."/>
            <person name="Leigh N.D."/>
            <person name="Simon A."/>
            <person name="Yun M.H."/>
        </authorList>
    </citation>
    <scope>NUCLEOTIDE SEQUENCE</scope>
    <source>
        <strain evidence="10">20211129_DDA</strain>
        <tissue evidence="10">Liver</tissue>
    </source>
</reference>
<dbReference type="GO" id="GO:0005615">
    <property type="term" value="C:extracellular space"/>
    <property type="evidence" value="ECO:0007669"/>
    <property type="project" value="TreeGrafter"/>
</dbReference>
<sequence>MSVDCRCHGVSGSCAVKTCWKTMSPFEKIGSFLKDKYENSIQISERIKKKVRRKEKEQRKVPIHKGDLVFINRSPNYCVEDRKLGVPGTHGRECNRTSEGPEGCSLLCCGRGYNTHVFDDSKDALGEDDDDANIVKYLKNLMGEGVKEALKKLTSDDAASNQKVDSI</sequence>
<dbReference type="InterPro" id="IPR013304">
    <property type="entry name" value="Wnt16"/>
</dbReference>
<evidence type="ECO:0000256" key="5">
    <source>
        <dbReference type="ARBA" id="ARBA00022530"/>
    </source>
</evidence>
<evidence type="ECO:0000256" key="3">
    <source>
        <dbReference type="ARBA" id="ARBA00022473"/>
    </source>
</evidence>
<comment type="similarity">
    <text evidence="2 9">Belongs to the Wnt family.</text>
</comment>
<evidence type="ECO:0000256" key="2">
    <source>
        <dbReference type="ARBA" id="ARBA00005683"/>
    </source>
</evidence>
<evidence type="ECO:0000313" key="10">
    <source>
        <dbReference type="EMBL" id="KAJ1161276.1"/>
    </source>
</evidence>
<evidence type="ECO:0000256" key="1">
    <source>
        <dbReference type="ARBA" id="ARBA00004498"/>
    </source>
</evidence>
<accession>A0AAV7SBR9</accession>
<evidence type="ECO:0000256" key="9">
    <source>
        <dbReference type="RuleBase" id="RU003500"/>
    </source>
</evidence>
<gene>
    <name evidence="10" type="ORF">NDU88_001763</name>
</gene>
<dbReference type="GO" id="GO:0005125">
    <property type="term" value="F:cytokine activity"/>
    <property type="evidence" value="ECO:0007669"/>
    <property type="project" value="TreeGrafter"/>
</dbReference>
<dbReference type="GO" id="GO:0045165">
    <property type="term" value="P:cell fate commitment"/>
    <property type="evidence" value="ECO:0007669"/>
    <property type="project" value="TreeGrafter"/>
</dbReference>
<dbReference type="InterPro" id="IPR005817">
    <property type="entry name" value="Wnt"/>
</dbReference>
<evidence type="ECO:0000256" key="6">
    <source>
        <dbReference type="ARBA" id="ARBA00022687"/>
    </source>
</evidence>
<keyword evidence="7" id="KW-1015">Disulfide bond</keyword>
<dbReference type="GO" id="GO:0030182">
    <property type="term" value="P:neuron differentiation"/>
    <property type="evidence" value="ECO:0007669"/>
    <property type="project" value="TreeGrafter"/>
</dbReference>
<protein>
    <recommendedName>
        <fullName evidence="9">Protein Wnt</fullName>
    </recommendedName>
</protein>
<keyword evidence="11" id="KW-1185">Reference proteome</keyword>
<evidence type="ECO:0000256" key="4">
    <source>
        <dbReference type="ARBA" id="ARBA00022525"/>
    </source>
</evidence>
<dbReference type="SMART" id="SM00097">
    <property type="entry name" value="WNT1"/>
    <property type="match status" value="1"/>
</dbReference>
<evidence type="ECO:0000256" key="8">
    <source>
        <dbReference type="ARBA" id="ARBA00023288"/>
    </source>
</evidence>
<comment type="subcellular location">
    <subcellularLocation>
        <location evidence="1 9">Secreted</location>
        <location evidence="1 9">Extracellular space</location>
        <location evidence="1 9">Extracellular matrix</location>
    </subcellularLocation>
</comment>
<dbReference type="PRINTS" id="PR01349">
    <property type="entry name" value="WNTPROTEIN"/>
</dbReference>
<dbReference type="AlphaFoldDB" id="A0AAV7SBR9"/>
<dbReference type="InterPro" id="IPR043158">
    <property type="entry name" value="Wnt_C"/>
</dbReference>
<organism evidence="10 11">
    <name type="scientific">Pleurodeles waltl</name>
    <name type="common">Iberian ribbed newt</name>
    <dbReference type="NCBI Taxonomy" id="8319"/>
    <lineage>
        <taxon>Eukaryota</taxon>
        <taxon>Metazoa</taxon>
        <taxon>Chordata</taxon>
        <taxon>Craniata</taxon>
        <taxon>Vertebrata</taxon>
        <taxon>Euteleostomi</taxon>
        <taxon>Amphibia</taxon>
        <taxon>Batrachia</taxon>
        <taxon>Caudata</taxon>
        <taxon>Salamandroidea</taxon>
        <taxon>Salamandridae</taxon>
        <taxon>Pleurodelinae</taxon>
        <taxon>Pleurodeles</taxon>
    </lineage>
</organism>
<comment type="caution">
    <text evidence="10">The sequence shown here is derived from an EMBL/GenBank/DDBJ whole genome shotgun (WGS) entry which is preliminary data.</text>
</comment>
<keyword evidence="6 9" id="KW-0879">Wnt signaling pathway</keyword>